<dbReference type="RefSeq" id="WP_219080595.1">
    <property type="nucleotide sequence ID" value="NZ_JAHBBD010000005.1"/>
</dbReference>
<evidence type="ECO:0000313" key="1">
    <source>
        <dbReference type="EMBL" id="MBW3082462.1"/>
    </source>
</evidence>
<reference evidence="1 2" key="1">
    <citation type="submission" date="2021-05" db="EMBL/GenBank/DDBJ databases">
        <title>Phylogenetic classification of ten novel species belonging to the genus Bifidobacterium comprising B. colchicus sp. nov., B. abeli sp. nov., B. bicoloris sp. nov., B. guerezis sp. nov., B. rosaliae sp. nov., B. santillanensis sp. nov., B. argentati sp. nov., B. amazzoni sp. nov., B. pluviali sp. nov., and B. pinnaculum sp. nov.</title>
        <authorList>
            <person name="Lugli G.A."/>
            <person name="Ruiz Garcia L."/>
            <person name="Margolles A."/>
            <person name="Ventura M."/>
        </authorList>
    </citation>
    <scope>NUCLEOTIDE SEQUENCE [LARGE SCALE GENOMIC DNA]</scope>
    <source>
        <strain evidence="1 2">6T3</strain>
    </source>
</reference>
<organism evidence="1 2">
    <name type="scientific">Bifidobacterium phasiani</name>
    <dbReference type="NCBI Taxonomy" id="2834431"/>
    <lineage>
        <taxon>Bacteria</taxon>
        <taxon>Bacillati</taxon>
        <taxon>Actinomycetota</taxon>
        <taxon>Actinomycetes</taxon>
        <taxon>Bifidobacteriales</taxon>
        <taxon>Bifidobacteriaceae</taxon>
        <taxon>Bifidobacterium</taxon>
    </lineage>
</organism>
<dbReference type="Proteomes" id="UP000812844">
    <property type="component" value="Unassembled WGS sequence"/>
</dbReference>
<keyword evidence="2" id="KW-1185">Reference proteome</keyword>
<proteinExistence type="predicted"/>
<sequence length="220" mass="24142">MTTAPRLYRPLRLGHLTPLDGTTVRPEDSCDSVRIGVDGTVGLLDWSGCSFFNCAIESIGATRLAASSARCSGVRIEAVTAPHAAFDQASLLSAEIRDSRFGAMEAMEATMHSLLVERCRIDYLNLRMARCRDVVFRGCLIGDFDAADAQLERVAFEDCEIRSLTFRHARIRDVDLRGARLTEIRNAEALAGVTMTPGQVADLAQAFARHLGVRIEQAER</sequence>
<comment type="caution">
    <text evidence="1">The sequence shown here is derived from an EMBL/GenBank/DDBJ whole genome shotgun (WGS) entry which is preliminary data.</text>
</comment>
<gene>
    <name evidence="1" type="ORF">KIH73_03555</name>
</gene>
<accession>A0ABS6W7Z3</accession>
<evidence type="ECO:0000313" key="2">
    <source>
        <dbReference type="Proteomes" id="UP000812844"/>
    </source>
</evidence>
<dbReference type="EMBL" id="JAHBBD010000005">
    <property type="protein sequence ID" value="MBW3082462.1"/>
    <property type="molecule type" value="Genomic_DNA"/>
</dbReference>
<protein>
    <submittedName>
        <fullName evidence="1">Pentapeptide repeat-containing protein</fullName>
    </submittedName>
</protein>
<name>A0ABS6W7Z3_9BIFI</name>